<sequence length="90" mass="10310">MTIRLARDMTVTVLDDGCLELYSEWAAESYRYAPPMAAMWIALQQHAGQLEPAVAALARHWESDPLWVRFEFDTWLGDMRAAGLLFYDDA</sequence>
<evidence type="ECO:0000313" key="2">
    <source>
        <dbReference type="Proteomes" id="UP000477722"/>
    </source>
</evidence>
<reference evidence="1 2" key="1">
    <citation type="submission" date="2020-02" db="EMBL/GenBank/DDBJ databases">
        <title>Whole-genome analyses of novel actinobacteria.</title>
        <authorList>
            <person name="Sahin N."/>
            <person name="Tatar D."/>
        </authorList>
    </citation>
    <scope>NUCLEOTIDE SEQUENCE [LARGE SCALE GENOMIC DNA]</scope>
    <source>
        <strain evidence="1 2">SB3404</strain>
    </source>
</reference>
<protein>
    <submittedName>
        <fullName evidence="1">Uncharacterized protein</fullName>
    </submittedName>
</protein>
<organism evidence="1 2">
    <name type="scientific">Streptomyces boncukensis</name>
    <dbReference type="NCBI Taxonomy" id="2711219"/>
    <lineage>
        <taxon>Bacteria</taxon>
        <taxon>Bacillati</taxon>
        <taxon>Actinomycetota</taxon>
        <taxon>Actinomycetes</taxon>
        <taxon>Kitasatosporales</taxon>
        <taxon>Streptomycetaceae</taxon>
        <taxon>Streptomyces</taxon>
    </lineage>
</organism>
<dbReference type="RefSeq" id="WP_165298561.1">
    <property type="nucleotide sequence ID" value="NZ_JAAKZZ010000082.1"/>
</dbReference>
<dbReference type="Proteomes" id="UP000477722">
    <property type="component" value="Unassembled WGS sequence"/>
</dbReference>
<gene>
    <name evidence="1" type="ORF">G5C65_10945</name>
</gene>
<comment type="caution">
    <text evidence="1">The sequence shown here is derived from an EMBL/GenBank/DDBJ whole genome shotgun (WGS) entry which is preliminary data.</text>
</comment>
<accession>A0A6G4WWM0</accession>
<dbReference type="AlphaFoldDB" id="A0A6G4WWM0"/>
<dbReference type="EMBL" id="JAAKZZ010000082">
    <property type="protein sequence ID" value="NGO68861.1"/>
    <property type="molecule type" value="Genomic_DNA"/>
</dbReference>
<evidence type="ECO:0000313" key="1">
    <source>
        <dbReference type="EMBL" id="NGO68861.1"/>
    </source>
</evidence>
<keyword evidence="2" id="KW-1185">Reference proteome</keyword>
<name>A0A6G4WWM0_9ACTN</name>
<proteinExistence type="predicted"/>